<feature type="transmembrane region" description="Helical" evidence="1">
    <location>
        <begin position="115"/>
        <end position="135"/>
    </location>
</feature>
<sequence length="149" mass="16907">MKSITVVKVLNLLVMVFLVLMAITFVKLPMLVNKYGEMTGMDLTHLFWIKLFLYLTAIPFTFLLVMAKKLCKNILQNNPFSPSSIKSLYIISICAFIDFFLYLIGTFIFKNLLSLTLMIAAFMVGMVGLVLSHLAKLALEIKEENDLTI</sequence>
<evidence type="ECO:0008006" key="4">
    <source>
        <dbReference type="Google" id="ProtNLM"/>
    </source>
</evidence>
<dbReference type="Proteomes" id="UP000580891">
    <property type="component" value="Unassembled WGS sequence"/>
</dbReference>
<keyword evidence="3" id="KW-1185">Reference proteome</keyword>
<accession>A0A7V9YZQ6</accession>
<dbReference type="RefSeq" id="WP_181537241.1">
    <property type="nucleotide sequence ID" value="NZ_JACDUU010000003.1"/>
</dbReference>
<dbReference type="EMBL" id="JACDUU010000003">
    <property type="protein sequence ID" value="MBA2871413.1"/>
    <property type="molecule type" value="Genomic_DNA"/>
</dbReference>
<gene>
    <name evidence="2" type="ORF">HNQ85_001683</name>
</gene>
<feature type="transmembrane region" description="Helical" evidence="1">
    <location>
        <begin position="46"/>
        <end position="67"/>
    </location>
</feature>
<keyword evidence="1" id="KW-1133">Transmembrane helix</keyword>
<evidence type="ECO:0000313" key="3">
    <source>
        <dbReference type="Proteomes" id="UP000580891"/>
    </source>
</evidence>
<protein>
    <recommendedName>
        <fullName evidence="4">DUF2975 domain-containing protein</fullName>
    </recommendedName>
</protein>
<dbReference type="AlphaFoldDB" id="A0A7V9YZQ6"/>
<keyword evidence="1" id="KW-0812">Transmembrane</keyword>
<feature type="transmembrane region" description="Helical" evidence="1">
    <location>
        <begin position="88"/>
        <end position="109"/>
    </location>
</feature>
<reference evidence="2 3" key="1">
    <citation type="submission" date="2020-07" db="EMBL/GenBank/DDBJ databases">
        <title>Genomic Encyclopedia of Type Strains, Phase IV (KMG-IV): sequencing the most valuable type-strain genomes for metagenomic binning, comparative biology and taxonomic classification.</title>
        <authorList>
            <person name="Goeker M."/>
        </authorList>
    </citation>
    <scope>NUCLEOTIDE SEQUENCE [LARGE SCALE GENOMIC DNA]</scope>
    <source>
        <strain evidence="2 3">DSM 25220</strain>
    </source>
</reference>
<dbReference type="InterPro" id="IPR021354">
    <property type="entry name" value="DUF2975"/>
</dbReference>
<keyword evidence="1" id="KW-0472">Membrane</keyword>
<name>A0A7V9YZQ6_9BACL</name>
<organism evidence="2 3">
    <name type="scientific">[Anoxybacillus] calidus</name>
    <dbReference type="NCBI Taxonomy" id="575178"/>
    <lineage>
        <taxon>Bacteria</taxon>
        <taxon>Bacillati</taxon>
        <taxon>Bacillota</taxon>
        <taxon>Bacilli</taxon>
        <taxon>Bacillales</taxon>
        <taxon>Anoxybacillaceae</taxon>
        <taxon>Paranoxybacillus</taxon>
    </lineage>
</organism>
<feature type="transmembrane region" description="Helical" evidence="1">
    <location>
        <begin position="9"/>
        <end position="26"/>
    </location>
</feature>
<evidence type="ECO:0000256" key="1">
    <source>
        <dbReference type="SAM" id="Phobius"/>
    </source>
</evidence>
<proteinExistence type="predicted"/>
<evidence type="ECO:0000313" key="2">
    <source>
        <dbReference type="EMBL" id="MBA2871413.1"/>
    </source>
</evidence>
<dbReference type="Pfam" id="PF11188">
    <property type="entry name" value="DUF2975"/>
    <property type="match status" value="1"/>
</dbReference>
<comment type="caution">
    <text evidence="2">The sequence shown here is derived from an EMBL/GenBank/DDBJ whole genome shotgun (WGS) entry which is preliminary data.</text>
</comment>